<evidence type="ECO:0000313" key="1">
    <source>
        <dbReference type="EMBL" id="KKN37217.1"/>
    </source>
</evidence>
<feature type="non-terminal residue" evidence="1">
    <location>
        <position position="1"/>
    </location>
</feature>
<accession>A0A0F9QJK7</accession>
<comment type="caution">
    <text evidence="1">The sequence shown here is derived from an EMBL/GenBank/DDBJ whole genome shotgun (WGS) entry which is preliminary data.</text>
</comment>
<proteinExistence type="predicted"/>
<name>A0A0F9QJK7_9ZZZZ</name>
<sequence length="204" mass="23573">MIDLMQRSLNYGKNLIDSELDTGLAVLIKPIVKSFYKYWSDNDAKVGTLEQIKLTLNAAKELLANGGDIREHFDKIINDNFPKYLENDQTNRQCKKSHRNYNKLLEVTKKVFISQVEESILFLKAEGDIRDYDDLTRATFKTKEKAYQALKRQLDFNEEGIIIVESDLSIMHVPVGKKIIIKVLKEGFDLTKKQLIKDLDNAFN</sequence>
<dbReference type="AlphaFoldDB" id="A0A0F9QJK7"/>
<gene>
    <name evidence="1" type="ORF">LCGC14_0765640</name>
</gene>
<protein>
    <submittedName>
        <fullName evidence="1">Uncharacterized protein</fullName>
    </submittedName>
</protein>
<organism evidence="1">
    <name type="scientific">marine sediment metagenome</name>
    <dbReference type="NCBI Taxonomy" id="412755"/>
    <lineage>
        <taxon>unclassified sequences</taxon>
        <taxon>metagenomes</taxon>
        <taxon>ecological metagenomes</taxon>
    </lineage>
</organism>
<reference evidence="1" key="1">
    <citation type="journal article" date="2015" name="Nature">
        <title>Complex archaea that bridge the gap between prokaryotes and eukaryotes.</title>
        <authorList>
            <person name="Spang A."/>
            <person name="Saw J.H."/>
            <person name="Jorgensen S.L."/>
            <person name="Zaremba-Niedzwiedzka K."/>
            <person name="Martijn J."/>
            <person name="Lind A.E."/>
            <person name="van Eijk R."/>
            <person name="Schleper C."/>
            <person name="Guy L."/>
            <person name="Ettema T.J."/>
        </authorList>
    </citation>
    <scope>NUCLEOTIDE SEQUENCE</scope>
</reference>
<dbReference type="EMBL" id="LAZR01001909">
    <property type="protein sequence ID" value="KKN37217.1"/>
    <property type="molecule type" value="Genomic_DNA"/>
</dbReference>